<name>A0A7K3WPP7_9FLAO</name>
<dbReference type="Pfam" id="PF20009">
    <property type="entry name" value="GEVED"/>
    <property type="match status" value="1"/>
</dbReference>
<evidence type="ECO:0000256" key="1">
    <source>
        <dbReference type="ARBA" id="ARBA00022670"/>
    </source>
</evidence>
<dbReference type="Gene3D" id="3.40.50.200">
    <property type="entry name" value="Peptidase S8/S53 domain"/>
    <property type="match status" value="1"/>
</dbReference>
<feature type="chain" id="PRO_5029613854" evidence="6">
    <location>
        <begin position="22"/>
        <end position="889"/>
    </location>
</feature>
<evidence type="ECO:0000256" key="5">
    <source>
        <dbReference type="PROSITE-ProRule" id="PRU01240"/>
    </source>
</evidence>
<keyword evidence="9" id="KW-1185">Reference proteome</keyword>
<dbReference type="Pfam" id="PF18962">
    <property type="entry name" value="Por_Secre_tail"/>
    <property type="match status" value="1"/>
</dbReference>
<dbReference type="InterPro" id="IPR026444">
    <property type="entry name" value="Secre_tail"/>
</dbReference>
<dbReference type="CDD" id="cd00063">
    <property type="entry name" value="FN3"/>
    <property type="match status" value="1"/>
</dbReference>
<dbReference type="RefSeq" id="WP_163284827.1">
    <property type="nucleotide sequence ID" value="NZ_JAAGVY010000012.1"/>
</dbReference>
<dbReference type="Pfam" id="PF00082">
    <property type="entry name" value="Peptidase_S8"/>
    <property type="match status" value="1"/>
</dbReference>
<proteinExistence type="inferred from homology"/>
<dbReference type="InterPro" id="IPR023828">
    <property type="entry name" value="Peptidase_S8_Ser-AS"/>
</dbReference>
<dbReference type="GO" id="GO:0016020">
    <property type="term" value="C:membrane"/>
    <property type="evidence" value="ECO:0007669"/>
    <property type="project" value="TreeGrafter"/>
</dbReference>
<accession>A0A7K3WPP7</accession>
<protein>
    <submittedName>
        <fullName evidence="8">S8 family serine peptidase</fullName>
    </submittedName>
</protein>
<dbReference type="InterPro" id="IPR045474">
    <property type="entry name" value="GEVED"/>
</dbReference>
<gene>
    <name evidence="8" type="ORF">G3O08_08385</name>
</gene>
<keyword evidence="2 6" id="KW-0732">Signal</keyword>
<dbReference type="AlphaFoldDB" id="A0A7K3WPP7"/>
<evidence type="ECO:0000256" key="6">
    <source>
        <dbReference type="SAM" id="SignalP"/>
    </source>
</evidence>
<keyword evidence="4" id="KW-0720">Serine protease</keyword>
<comment type="caution">
    <text evidence="8">The sequence shown here is derived from an EMBL/GenBank/DDBJ whole genome shotgun (WGS) entry which is preliminary data.</text>
</comment>
<dbReference type="SUPFAM" id="SSF49265">
    <property type="entry name" value="Fibronectin type III"/>
    <property type="match status" value="1"/>
</dbReference>
<dbReference type="PROSITE" id="PS00138">
    <property type="entry name" value="SUBTILASE_SER"/>
    <property type="match status" value="1"/>
</dbReference>
<dbReference type="Proteomes" id="UP000486602">
    <property type="component" value="Unassembled WGS sequence"/>
</dbReference>
<dbReference type="InterPro" id="IPR036116">
    <property type="entry name" value="FN3_sf"/>
</dbReference>
<dbReference type="PROSITE" id="PS50853">
    <property type="entry name" value="FN3"/>
    <property type="match status" value="1"/>
</dbReference>
<evidence type="ECO:0000256" key="3">
    <source>
        <dbReference type="ARBA" id="ARBA00022801"/>
    </source>
</evidence>
<dbReference type="InterPro" id="IPR003961">
    <property type="entry name" value="FN3_dom"/>
</dbReference>
<dbReference type="PROSITE" id="PS51892">
    <property type="entry name" value="SUBTILASE"/>
    <property type="match status" value="1"/>
</dbReference>
<comment type="similarity">
    <text evidence="5">Belongs to the peptidase S8 family.</text>
</comment>
<evidence type="ECO:0000313" key="8">
    <source>
        <dbReference type="EMBL" id="NEN23516.1"/>
    </source>
</evidence>
<feature type="domain" description="Fibronectin type-III" evidence="7">
    <location>
        <begin position="558"/>
        <end position="649"/>
    </location>
</feature>
<evidence type="ECO:0000256" key="2">
    <source>
        <dbReference type="ARBA" id="ARBA00022729"/>
    </source>
</evidence>
<dbReference type="InterPro" id="IPR013783">
    <property type="entry name" value="Ig-like_fold"/>
</dbReference>
<organism evidence="8 9">
    <name type="scientific">Cryomorpha ignava</name>
    <dbReference type="NCBI Taxonomy" id="101383"/>
    <lineage>
        <taxon>Bacteria</taxon>
        <taxon>Pseudomonadati</taxon>
        <taxon>Bacteroidota</taxon>
        <taxon>Flavobacteriia</taxon>
        <taxon>Flavobacteriales</taxon>
        <taxon>Cryomorphaceae</taxon>
        <taxon>Cryomorpha</taxon>
    </lineage>
</organism>
<dbReference type="GO" id="GO:0004252">
    <property type="term" value="F:serine-type endopeptidase activity"/>
    <property type="evidence" value="ECO:0007669"/>
    <property type="project" value="InterPro"/>
</dbReference>
<dbReference type="PANTHER" id="PTHR42884">
    <property type="entry name" value="PROPROTEIN CONVERTASE SUBTILISIN/KEXIN-RELATED"/>
    <property type="match status" value="1"/>
</dbReference>
<sequence>MLKLYTLITSLFLLASSLAYSQMDHKPGEILIQFSADSSPREVIAKYAYNRNIPTSIALGDLLSPPMNIYRLEFNPEMIDETVLLEKLKADKQVNNVQFNHYVYPRETVPNDPNLNSQWHHVNNGNNGLADADIDSDLAWDITTGGLTALGDTIVVCVIEGGNLLHPDLIGNAYFNYNEIPGNEIDDDGNGYIDDFNGWNVASQTDAGVYTGNHGTSVMGMIGAKGNNEYGTVGANWDVKIMSVAGENINDEASVVQAYTYPLIQRKLYNETAGANGAFVVATNASWGIDNGNPAEVPIWSAFYDTLGLHGILSCGATANNNVNIDVVGDIPTAVESDYMISVTATNSSDFRTFSGFGATTIDLGAPGEGVVTTAGQSGTTTTSGTSFASPLTAGVIGLLYSAPCAEFAQVARDNPQLGADYIRYVLFGGVDPIENLEIETVTGGRLNAYNSLTMILNNCANNFCVPPFSFASSVANDTSFSFSWTMTEDQTASIRFRLLGTEDWTYSEILDTTYYAIDTLSICADYEFEIATNCTGNIDDLNYESSIILQTPGCCVAPETAEVNLTTETTIGLDWITGFNITGYDIFYREADSTEWILSGSSPEGNHLINGLDSCTNYEILIRPECITGFEVGAFVNQRTIGCGTCIDLDYCPSLGENSSDEFIESVEIGDYLNVSANNGGYAIFEDSGLELELGFEYGATLTPGFGSFPFSERFKLWLDSNQDGEFSDDEILLESESASNLAITGTITIPQSALEGATRMRVAMKYAGGGSNAPTACGNFQYGETEDYCVTIVNTTGIEENTALSVFELYPNPSKNSFHLNFEPLSGNNYAGYRLDIVDLAGRTVYRGQVSAGMNSVSPDLNDGAYMVQLYNAKGELLKSEKLVVIK</sequence>
<reference evidence="8 9" key="1">
    <citation type="submission" date="2020-02" db="EMBL/GenBank/DDBJ databases">
        <title>Out from the shadows clarifying the taxonomy of the family Cryomorphaceae and related taxa by utilizing the GTDB taxonomic framework.</title>
        <authorList>
            <person name="Bowman J.P."/>
        </authorList>
    </citation>
    <scope>NUCLEOTIDE SEQUENCE [LARGE SCALE GENOMIC DNA]</scope>
    <source>
        <strain evidence="8 9">QSSC 1-22</strain>
    </source>
</reference>
<dbReference type="NCBIfam" id="TIGR04183">
    <property type="entry name" value="Por_Secre_tail"/>
    <property type="match status" value="1"/>
</dbReference>
<evidence type="ECO:0000256" key="4">
    <source>
        <dbReference type="ARBA" id="ARBA00022825"/>
    </source>
</evidence>
<keyword evidence="1" id="KW-0645">Protease</keyword>
<dbReference type="InterPro" id="IPR036852">
    <property type="entry name" value="Peptidase_S8/S53_dom_sf"/>
</dbReference>
<dbReference type="Gene3D" id="2.60.40.10">
    <property type="entry name" value="Immunoglobulins"/>
    <property type="match status" value="1"/>
</dbReference>
<dbReference type="InterPro" id="IPR000209">
    <property type="entry name" value="Peptidase_S8/S53_dom"/>
</dbReference>
<dbReference type="EMBL" id="JAAGVY010000012">
    <property type="protein sequence ID" value="NEN23516.1"/>
    <property type="molecule type" value="Genomic_DNA"/>
</dbReference>
<dbReference type="SUPFAM" id="SSF52743">
    <property type="entry name" value="Subtilisin-like"/>
    <property type="match status" value="1"/>
</dbReference>
<feature type="signal peptide" evidence="6">
    <location>
        <begin position="1"/>
        <end position="21"/>
    </location>
</feature>
<keyword evidence="3" id="KW-0378">Hydrolase</keyword>
<comment type="caution">
    <text evidence="5">Lacks conserved residue(s) required for the propagation of feature annotation.</text>
</comment>
<dbReference type="GO" id="GO:0016485">
    <property type="term" value="P:protein processing"/>
    <property type="evidence" value="ECO:0007669"/>
    <property type="project" value="TreeGrafter"/>
</dbReference>
<evidence type="ECO:0000313" key="9">
    <source>
        <dbReference type="Proteomes" id="UP000486602"/>
    </source>
</evidence>
<evidence type="ECO:0000259" key="7">
    <source>
        <dbReference type="PROSITE" id="PS50853"/>
    </source>
</evidence>
<dbReference type="PANTHER" id="PTHR42884:SF14">
    <property type="entry name" value="NEUROENDOCRINE CONVERTASE 1"/>
    <property type="match status" value="1"/>
</dbReference>